<accession>A0A031LWB0</accession>
<dbReference type="InterPro" id="IPR027417">
    <property type="entry name" value="P-loop_NTPase"/>
</dbReference>
<organism evidence="2 3">
    <name type="scientific">Candidatus Acidianus copahuensis</name>
    <dbReference type="NCBI Taxonomy" id="1160895"/>
    <lineage>
        <taxon>Archaea</taxon>
        <taxon>Thermoproteota</taxon>
        <taxon>Thermoprotei</taxon>
        <taxon>Sulfolobales</taxon>
        <taxon>Sulfolobaceae</taxon>
        <taxon>Acidianus</taxon>
    </lineage>
</organism>
<dbReference type="InterPro" id="IPR041682">
    <property type="entry name" value="AAA_14"/>
</dbReference>
<sequence>MRRSGKSVLAVLLSRNKIYARVNFDDERLMGIDARELNKVLEAIYSLKGNAEVIILDEIQNVPGWELFVSRLRESKKVIVTGSNATLMSKEMATYMTGRHIDLTLYPFSFSEFL</sequence>
<dbReference type="RefSeq" id="WP_048098633.1">
    <property type="nucleotide sequence ID" value="NZ_JFZT01000015.1"/>
</dbReference>
<name>A0A031LWB0_9CREN</name>
<evidence type="ECO:0000313" key="3">
    <source>
        <dbReference type="Proteomes" id="UP000024332"/>
    </source>
</evidence>
<dbReference type="Proteomes" id="UP000024332">
    <property type="component" value="Unassembled WGS sequence"/>
</dbReference>
<dbReference type="PANTHER" id="PTHR33295">
    <property type="entry name" value="ATPASE"/>
    <property type="match status" value="1"/>
</dbReference>
<gene>
    <name evidence="2" type="ORF">CM19_01510</name>
</gene>
<feature type="domain" description="AAA" evidence="1">
    <location>
        <begin position="1"/>
        <end position="114"/>
    </location>
</feature>
<proteinExistence type="predicted"/>
<comment type="caution">
    <text evidence="2">The sequence shown here is derived from an EMBL/GenBank/DDBJ whole genome shotgun (WGS) entry which is preliminary data.</text>
</comment>
<reference evidence="2 3" key="1">
    <citation type="submission" date="2014-03" db="EMBL/GenBank/DDBJ databases">
        <title>Draft genome sequence of the novel thermoacidophilic archaea Acidianus copahuensis ALE1 strain, isolated from Copahue volcanic area in Neuquen Argentina.</title>
        <authorList>
            <person name="Urbieta M.S."/>
            <person name="Rascovan N."/>
            <person name="Castro C."/>
            <person name="Revale S."/>
            <person name="Giaveno M.A."/>
            <person name="Vazquez M.P."/>
            <person name="Donati E.R."/>
        </authorList>
    </citation>
    <scope>NUCLEOTIDE SEQUENCE [LARGE SCALE GENOMIC DNA]</scope>
    <source>
        <strain evidence="2 3">ALE1</strain>
    </source>
</reference>
<dbReference type="STRING" id="1160895.CM19_01510"/>
<dbReference type="EMBL" id="JFZT01000015">
    <property type="protein sequence ID" value="EZQ11443.1"/>
    <property type="molecule type" value="Genomic_DNA"/>
</dbReference>
<dbReference type="SUPFAM" id="SSF52540">
    <property type="entry name" value="P-loop containing nucleoside triphosphate hydrolases"/>
    <property type="match status" value="1"/>
</dbReference>
<dbReference type="Pfam" id="PF13173">
    <property type="entry name" value="AAA_14"/>
    <property type="match status" value="1"/>
</dbReference>
<keyword evidence="3" id="KW-1185">Reference proteome</keyword>
<protein>
    <recommendedName>
        <fullName evidence="1">AAA domain-containing protein</fullName>
    </recommendedName>
</protein>
<evidence type="ECO:0000259" key="1">
    <source>
        <dbReference type="Pfam" id="PF13173"/>
    </source>
</evidence>
<dbReference type="AlphaFoldDB" id="A0A031LWB0"/>
<dbReference type="PANTHER" id="PTHR33295:SF19">
    <property type="entry name" value="ARCHAEAL ATPASE"/>
    <property type="match status" value="1"/>
</dbReference>
<evidence type="ECO:0000313" key="2">
    <source>
        <dbReference type="EMBL" id="EZQ11443.1"/>
    </source>
</evidence>